<dbReference type="AlphaFoldDB" id="A0A5N6BMZ9"/>
<evidence type="ECO:0000256" key="1">
    <source>
        <dbReference type="ARBA" id="ARBA00022801"/>
    </source>
</evidence>
<gene>
    <name evidence="4" type="ORF">FH610_023630</name>
</gene>
<dbReference type="PANTHER" id="PTHR10272">
    <property type="entry name" value="PLATELET-ACTIVATING FACTOR ACETYLHYDROLASE"/>
    <property type="match status" value="1"/>
</dbReference>
<keyword evidence="1 4" id="KW-0378">Hydrolase</keyword>
<dbReference type="PANTHER" id="PTHR10272:SF0">
    <property type="entry name" value="PLATELET-ACTIVATING FACTOR ACETYLHYDROLASE"/>
    <property type="match status" value="1"/>
</dbReference>
<dbReference type="Proteomes" id="UP000313066">
    <property type="component" value="Unassembled WGS sequence"/>
</dbReference>
<dbReference type="InterPro" id="IPR029058">
    <property type="entry name" value="AB_hydrolase_fold"/>
</dbReference>
<dbReference type="SUPFAM" id="SSF53474">
    <property type="entry name" value="alpha/beta-Hydrolases"/>
    <property type="match status" value="1"/>
</dbReference>
<dbReference type="Pfam" id="PF03403">
    <property type="entry name" value="PAF-AH_p_II"/>
    <property type="match status" value="2"/>
</dbReference>
<proteinExistence type="predicted"/>
<evidence type="ECO:0000256" key="2">
    <source>
        <dbReference type="ARBA" id="ARBA00022963"/>
    </source>
</evidence>
<dbReference type="GO" id="GO:0003847">
    <property type="term" value="F:1-alkyl-2-acetylglycerophosphocholine esterase activity"/>
    <property type="evidence" value="ECO:0007669"/>
    <property type="project" value="TreeGrafter"/>
</dbReference>
<dbReference type="GO" id="GO:0016042">
    <property type="term" value="P:lipid catabolic process"/>
    <property type="evidence" value="ECO:0007669"/>
    <property type="project" value="UniProtKB-KW"/>
</dbReference>
<accession>A0A5N6BMZ9</accession>
<keyword evidence="2" id="KW-0442">Lipid degradation</keyword>
<sequence length="410" mass="44595">MPEPVEVMVRGYWAAGGATPYESRARRVTFAGDSAAAPPGRVTAMKNMLIAGVIALAPVTGGTPAPKPALPAPTGHYAVGRSDVHLVDSHRPDPWVDDRPRELMVSLWYPAKKTRGTAAPYVTPQESALILKGFPELKDLPPDTLTKTKTHARADAPALLRKGGWPLVVMSPGMTMPRATLTSLAEEFASRGYVVAGIEHTYESVATTFPDGRTVTFQAGAGGQTPELGEKVARVRAADTTFALDRLERARRWNRLIDESRIAMVGHSVGGQSAAHLLPVNDRIKAAVNLDGSYNPVTPAEPVTKPFMMIGNPRQQPVTSGRPKSWDLFWPHVTGTWKRWLTVTGAEHVSFVDYAVLGPQLGMPAYPIDGIRSLTITREYVTAFLDTHLKDKRRPLLDGPSAEYPEVGFW</sequence>
<keyword evidence="3" id="KW-0443">Lipid metabolism</keyword>
<name>A0A5N6BMZ9_9ACTN</name>
<dbReference type="EMBL" id="VDMA02000013">
    <property type="protein sequence ID" value="KAB8182431.1"/>
    <property type="molecule type" value="Genomic_DNA"/>
</dbReference>
<comment type="caution">
    <text evidence="4">The sequence shown here is derived from an EMBL/GenBank/DDBJ whole genome shotgun (WGS) entry which is preliminary data.</text>
</comment>
<evidence type="ECO:0000313" key="5">
    <source>
        <dbReference type="Proteomes" id="UP000313066"/>
    </source>
</evidence>
<evidence type="ECO:0000313" key="4">
    <source>
        <dbReference type="EMBL" id="KAB8182431.1"/>
    </source>
</evidence>
<reference evidence="4 5" key="1">
    <citation type="submission" date="2019-10" db="EMBL/GenBank/DDBJ databases">
        <title>Nonomuraea sp. nov., isolated from Phyllanthus amarus.</title>
        <authorList>
            <person name="Klykleung N."/>
            <person name="Tanasupawat S."/>
        </authorList>
    </citation>
    <scope>NUCLEOTIDE SEQUENCE [LARGE SCALE GENOMIC DNA]</scope>
    <source>
        <strain evidence="4 5">CR1-09</strain>
    </source>
</reference>
<dbReference type="Gene3D" id="3.40.50.1820">
    <property type="entry name" value="alpha/beta hydrolase"/>
    <property type="match status" value="1"/>
</dbReference>
<keyword evidence="5" id="KW-1185">Reference proteome</keyword>
<organism evidence="4 5">
    <name type="scientific">Microbispora catharanthi</name>
    <dbReference type="NCBI Taxonomy" id="1712871"/>
    <lineage>
        <taxon>Bacteria</taxon>
        <taxon>Bacillati</taxon>
        <taxon>Actinomycetota</taxon>
        <taxon>Actinomycetes</taxon>
        <taxon>Streptosporangiales</taxon>
        <taxon>Streptosporangiaceae</taxon>
        <taxon>Microbispora</taxon>
    </lineage>
</organism>
<evidence type="ECO:0000256" key="3">
    <source>
        <dbReference type="ARBA" id="ARBA00023098"/>
    </source>
</evidence>
<protein>
    <submittedName>
        <fullName evidence="4">Alpha/beta hydrolase</fullName>
    </submittedName>
</protein>